<comment type="caution">
    <text evidence="1">The sequence shown here is derived from an EMBL/GenBank/DDBJ whole genome shotgun (WGS) entry which is preliminary data.</text>
</comment>
<dbReference type="AlphaFoldDB" id="A0A923LPU5"/>
<evidence type="ECO:0000313" key="1">
    <source>
        <dbReference type="EMBL" id="MBC5714708.1"/>
    </source>
</evidence>
<protein>
    <submittedName>
        <fullName evidence="1">Uncharacterized protein</fullName>
    </submittedName>
</protein>
<accession>A0A923LPU5</accession>
<keyword evidence="2" id="KW-1185">Reference proteome</keyword>
<proteinExistence type="predicted"/>
<sequence length="91" mass="10041">MDIISQYIGMECIAVVQMEPAVLESIGKKIDTKTVVKSNGTKALKYDVTNALKNLYGVGFEWMVEAGTIKPADIPSVLTDKYTKKSKKNNK</sequence>
<dbReference type="EMBL" id="JACOPH010000009">
    <property type="protein sequence ID" value="MBC5714708.1"/>
    <property type="molecule type" value="Genomic_DNA"/>
</dbReference>
<dbReference type="RefSeq" id="WP_186867341.1">
    <property type="nucleotide sequence ID" value="NZ_JACOPH010000009.1"/>
</dbReference>
<organism evidence="1 2">
    <name type="scientific">Roseburia zhanii</name>
    <dbReference type="NCBI Taxonomy" id="2763064"/>
    <lineage>
        <taxon>Bacteria</taxon>
        <taxon>Bacillati</taxon>
        <taxon>Bacillota</taxon>
        <taxon>Clostridia</taxon>
        <taxon>Lachnospirales</taxon>
        <taxon>Lachnospiraceae</taxon>
        <taxon>Roseburia</taxon>
    </lineage>
</organism>
<evidence type="ECO:0000313" key="2">
    <source>
        <dbReference type="Proteomes" id="UP000606720"/>
    </source>
</evidence>
<dbReference type="Proteomes" id="UP000606720">
    <property type="component" value="Unassembled WGS sequence"/>
</dbReference>
<name>A0A923LPU5_9FIRM</name>
<gene>
    <name evidence="1" type="ORF">H8S17_10955</name>
</gene>
<reference evidence="1" key="1">
    <citation type="submission" date="2020-08" db="EMBL/GenBank/DDBJ databases">
        <title>Genome public.</title>
        <authorList>
            <person name="Liu C."/>
            <person name="Sun Q."/>
        </authorList>
    </citation>
    <scope>NUCLEOTIDE SEQUENCE</scope>
    <source>
        <strain evidence="1">BX1005</strain>
    </source>
</reference>